<evidence type="ECO:0000259" key="10">
    <source>
        <dbReference type="PROSITE" id="PS51285"/>
    </source>
</evidence>
<sequence length="138" mass="16166">YGKAVDWYSLGILMFEMLAGYPPFYDDDPMRLYEKILSGRIKYPAYFESAAKDLIKRLLTADLSKRYGNLKGGSEDIKRHSWFKGVDWDRLLRREIQPPYIPKVSGDGDTSNFDLYPEEREPYGIPCADKYREKFPSF</sequence>
<dbReference type="Proteomes" id="UP000789508">
    <property type="component" value="Unassembled WGS sequence"/>
</dbReference>
<dbReference type="Gene3D" id="3.30.200.20">
    <property type="entry name" value="Phosphorylase Kinase, domain 1"/>
    <property type="match status" value="1"/>
</dbReference>
<comment type="caution">
    <text evidence="11">The sequence shown here is derived from an EMBL/GenBank/DDBJ whole genome shotgun (WGS) entry which is preliminary data.</text>
</comment>
<dbReference type="EMBL" id="CAJVPS010028129">
    <property type="protein sequence ID" value="CAG8725618.1"/>
    <property type="molecule type" value="Genomic_DNA"/>
</dbReference>
<dbReference type="InterPro" id="IPR000961">
    <property type="entry name" value="AGC-kinase_C"/>
</dbReference>
<comment type="catalytic activity">
    <reaction evidence="8">
        <text>L-seryl-[protein] + ATP = O-phospho-L-seryl-[protein] + ADP + H(+)</text>
        <dbReference type="Rhea" id="RHEA:17989"/>
        <dbReference type="Rhea" id="RHEA-COMP:9863"/>
        <dbReference type="Rhea" id="RHEA-COMP:11604"/>
        <dbReference type="ChEBI" id="CHEBI:15378"/>
        <dbReference type="ChEBI" id="CHEBI:29999"/>
        <dbReference type="ChEBI" id="CHEBI:30616"/>
        <dbReference type="ChEBI" id="CHEBI:83421"/>
        <dbReference type="ChEBI" id="CHEBI:456216"/>
        <dbReference type="EC" id="2.7.11.11"/>
    </reaction>
</comment>
<dbReference type="PROSITE" id="PS51285">
    <property type="entry name" value="AGC_KINASE_CTER"/>
    <property type="match status" value="1"/>
</dbReference>
<evidence type="ECO:0000256" key="2">
    <source>
        <dbReference type="ARBA" id="ARBA00022527"/>
    </source>
</evidence>
<keyword evidence="3" id="KW-0808">Transferase</keyword>
<dbReference type="AlphaFoldDB" id="A0A9N9I9F2"/>
<keyword evidence="5" id="KW-0418">Kinase</keyword>
<dbReference type="GO" id="GO:0004691">
    <property type="term" value="F:cAMP-dependent protein kinase activity"/>
    <property type="evidence" value="ECO:0007669"/>
    <property type="project" value="UniProtKB-EC"/>
</dbReference>
<evidence type="ECO:0000313" key="11">
    <source>
        <dbReference type="EMBL" id="CAG8725618.1"/>
    </source>
</evidence>
<dbReference type="PANTHER" id="PTHR24353">
    <property type="entry name" value="CYCLIC NUCLEOTIDE-DEPENDENT PROTEIN KINASE"/>
    <property type="match status" value="1"/>
</dbReference>
<feature type="domain" description="AGC-kinase C-terminal" evidence="10">
    <location>
        <begin position="84"/>
        <end position="138"/>
    </location>
</feature>
<organism evidence="11 12">
    <name type="scientific">Ambispora leptoticha</name>
    <dbReference type="NCBI Taxonomy" id="144679"/>
    <lineage>
        <taxon>Eukaryota</taxon>
        <taxon>Fungi</taxon>
        <taxon>Fungi incertae sedis</taxon>
        <taxon>Mucoromycota</taxon>
        <taxon>Glomeromycotina</taxon>
        <taxon>Glomeromycetes</taxon>
        <taxon>Archaeosporales</taxon>
        <taxon>Ambisporaceae</taxon>
        <taxon>Ambispora</taxon>
    </lineage>
</organism>
<evidence type="ECO:0000313" key="12">
    <source>
        <dbReference type="Proteomes" id="UP000789508"/>
    </source>
</evidence>
<keyword evidence="12" id="KW-1185">Reference proteome</keyword>
<dbReference type="InterPro" id="IPR011009">
    <property type="entry name" value="Kinase-like_dom_sf"/>
</dbReference>
<dbReference type="GO" id="GO:0005829">
    <property type="term" value="C:cytosol"/>
    <property type="evidence" value="ECO:0007669"/>
    <property type="project" value="TreeGrafter"/>
</dbReference>
<dbReference type="PROSITE" id="PS50011">
    <property type="entry name" value="PROTEIN_KINASE_DOM"/>
    <property type="match status" value="1"/>
</dbReference>
<evidence type="ECO:0000256" key="1">
    <source>
        <dbReference type="ARBA" id="ARBA00012444"/>
    </source>
</evidence>
<dbReference type="Pfam" id="PF00069">
    <property type="entry name" value="Pkinase"/>
    <property type="match status" value="1"/>
</dbReference>
<dbReference type="Gene3D" id="1.10.510.10">
    <property type="entry name" value="Transferase(Phosphotransferase) domain 1"/>
    <property type="match status" value="1"/>
</dbReference>
<feature type="non-terminal residue" evidence="11">
    <location>
        <position position="1"/>
    </location>
</feature>
<reference evidence="11" key="1">
    <citation type="submission" date="2021-06" db="EMBL/GenBank/DDBJ databases">
        <authorList>
            <person name="Kallberg Y."/>
            <person name="Tangrot J."/>
            <person name="Rosling A."/>
        </authorList>
    </citation>
    <scope>NUCLEOTIDE SEQUENCE</scope>
    <source>
        <strain evidence="11">FL130A</strain>
    </source>
</reference>
<dbReference type="EC" id="2.7.11.11" evidence="1"/>
<evidence type="ECO:0000256" key="6">
    <source>
        <dbReference type="ARBA" id="ARBA00022840"/>
    </source>
</evidence>
<evidence type="ECO:0000256" key="5">
    <source>
        <dbReference type="ARBA" id="ARBA00022777"/>
    </source>
</evidence>
<dbReference type="GO" id="GO:0005634">
    <property type="term" value="C:nucleus"/>
    <property type="evidence" value="ECO:0007669"/>
    <property type="project" value="TreeGrafter"/>
</dbReference>
<comment type="catalytic activity">
    <reaction evidence="7">
        <text>L-threonyl-[protein] + ATP = O-phospho-L-threonyl-[protein] + ADP + H(+)</text>
        <dbReference type="Rhea" id="RHEA:46608"/>
        <dbReference type="Rhea" id="RHEA-COMP:11060"/>
        <dbReference type="Rhea" id="RHEA-COMP:11605"/>
        <dbReference type="ChEBI" id="CHEBI:15378"/>
        <dbReference type="ChEBI" id="CHEBI:30013"/>
        <dbReference type="ChEBI" id="CHEBI:30616"/>
        <dbReference type="ChEBI" id="CHEBI:61977"/>
        <dbReference type="ChEBI" id="CHEBI:456216"/>
        <dbReference type="EC" id="2.7.11.11"/>
    </reaction>
</comment>
<keyword evidence="6" id="KW-0067">ATP-binding</keyword>
<gene>
    <name evidence="11" type="ORF">ALEPTO_LOCUS12426</name>
</gene>
<name>A0A9N9I9F2_9GLOM</name>
<dbReference type="InterPro" id="IPR000719">
    <property type="entry name" value="Prot_kinase_dom"/>
</dbReference>
<evidence type="ECO:0000256" key="4">
    <source>
        <dbReference type="ARBA" id="ARBA00022741"/>
    </source>
</evidence>
<evidence type="ECO:0000256" key="7">
    <source>
        <dbReference type="ARBA" id="ARBA00047292"/>
    </source>
</evidence>
<evidence type="ECO:0000256" key="3">
    <source>
        <dbReference type="ARBA" id="ARBA00022679"/>
    </source>
</evidence>
<evidence type="ECO:0000259" key="9">
    <source>
        <dbReference type="PROSITE" id="PS50011"/>
    </source>
</evidence>
<dbReference type="SUPFAM" id="SSF56112">
    <property type="entry name" value="Protein kinase-like (PK-like)"/>
    <property type="match status" value="1"/>
</dbReference>
<proteinExistence type="predicted"/>
<keyword evidence="2" id="KW-0723">Serine/threonine-protein kinase</keyword>
<accession>A0A9N9I9F2</accession>
<evidence type="ECO:0000256" key="8">
    <source>
        <dbReference type="ARBA" id="ARBA00047454"/>
    </source>
</evidence>
<feature type="domain" description="Protein kinase" evidence="9">
    <location>
        <begin position="1"/>
        <end position="83"/>
    </location>
</feature>
<dbReference type="SMART" id="SM00133">
    <property type="entry name" value="S_TK_X"/>
    <property type="match status" value="1"/>
</dbReference>
<dbReference type="PANTHER" id="PTHR24353:SF153">
    <property type="entry name" value="CAMP-DEPENDENT PROTEIN KINASE CATALYTIC SUBUNIT 1"/>
    <property type="match status" value="1"/>
</dbReference>
<protein>
    <recommendedName>
        <fullName evidence="1">cAMP-dependent protein kinase</fullName>
        <ecNumber evidence="1">2.7.11.11</ecNumber>
    </recommendedName>
</protein>
<dbReference type="GO" id="GO:0005524">
    <property type="term" value="F:ATP binding"/>
    <property type="evidence" value="ECO:0007669"/>
    <property type="project" value="UniProtKB-KW"/>
</dbReference>
<keyword evidence="4" id="KW-0547">Nucleotide-binding</keyword>
<dbReference type="GO" id="GO:0005952">
    <property type="term" value="C:cAMP-dependent protein kinase complex"/>
    <property type="evidence" value="ECO:0007669"/>
    <property type="project" value="TreeGrafter"/>
</dbReference>
<dbReference type="OrthoDB" id="63267at2759"/>